<comment type="catalytic activity">
    <reaction evidence="1">
        <text>4 hydroquinone + O2 = 4 benzosemiquinone + 2 H2O</text>
        <dbReference type="Rhea" id="RHEA:11276"/>
        <dbReference type="ChEBI" id="CHEBI:15377"/>
        <dbReference type="ChEBI" id="CHEBI:15379"/>
        <dbReference type="ChEBI" id="CHEBI:17594"/>
        <dbReference type="ChEBI" id="CHEBI:17977"/>
        <dbReference type="EC" id="1.10.3.2"/>
    </reaction>
</comment>
<keyword evidence="11" id="KW-0560">Oxidoreductase</keyword>
<proteinExistence type="inferred from homology"/>
<dbReference type="PROSITE" id="PS00079">
    <property type="entry name" value="MULTICOPPER_OXIDASE1"/>
    <property type="match status" value="1"/>
</dbReference>
<dbReference type="InterPro" id="IPR011706">
    <property type="entry name" value="Cu-oxidase_C"/>
</dbReference>
<keyword evidence="18" id="KW-1185">Reference proteome</keyword>
<evidence type="ECO:0000256" key="8">
    <source>
        <dbReference type="ARBA" id="ARBA00022525"/>
    </source>
</evidence>
<dbReference type="InterPro" id="IPR001117">
    <property type="entry name" value="Cu-oxidase_2nd"/>
</dbReference>
<keyword evidence="10" id="KW-0677">Repeat</keyword>
<dbReference type="InterPro" id="IPR033138">
    <property type="entry name" value="Cu_oxidase_CS"/>
</dbReference>
<evidence type="ECO:0000256" key="9">
    <source>
        <dbReference type="ARBA" id="ARBA00022723"/>
    </source>
</evidence>
<dbReference type="InterPro" id="IPR034288">
    <property type="entry name" value="CuRO_1_LCC"/>
</dbReference>
<dbReference type="SUPFAM" id="SSF49503">
    <property type="entry name" value="Cupredoxins"/>
    <property type="match status" value="3"/>
</dbReference>
<keyword evidence="8" id="KW-0964">Secreted</keyword>
<dbReference type="Pfam" id="PF07731">
    <property type="entry name" value="Cu-oxidase_2"/>
    <property type="match status" value="1"/>
</dbReference>
<evidence type="ECO:0000256" key="2">
    <source>
        <dbReference type="ARBA" id="ARBA00001935"/>
    </source>
</evidence>
<evidence type="ECO:0000256" key="5">
    <source>
        <dbReference type="ARBA" id="ARBA00010609"/>
    </source>
</evidence>
<gene>
    <name evidence="17" type="ORF">U9M48_001418</name>
</gene>
<evidence type="ECO:0000256" key="4">
    <source>
        <dbReference type="ARBA" id="ARBA00004271"/>
    </source>
</evidence>
<evidence type="ECO:0000256" key="13">
    <source>
        <dbReference type="ARBA" id="ARBA00023185"/>
    </source>
</evidence>
<sequence>MTHLCKETLVTVVNGQLPGPAIEATEGDTMWVHVVNESPYNITIHWHGVKQRLNCWADGVPMVTQCPIRPGRSFTYRFAVAGQQGTLWWHAHVACLRASLHGALIVRPNRNNSGGAAGSSPYPFPEPDMEVPIVIGDWWDMDLEQLDKNMMDGYFADSQTASTINGKLGDLYHGCGGAGGDVEEEEDGYVLEVEAGKTYLLRLINAGLYAEYYVKVAGHRFTVVAADASYVNPFVTDVVAIAPGETVDVLMAADAAPGRYYMVALAMQPPEPDPQVPVASTRGMVRYRRSGVVVPGGGGGEDVVPAVVPDMPDMHDVDTTFFFHGNLTSLRRPAPVPARADERMFVTLGVGSICRDGEPSCERSGSNESIIVATVNDVSFQEPPAGAAASLLEAHYYRHRAAAGEELRALPDAPLRVFNFTDEALIPWGPVEARLEPTEKATLVRRFRHGAVVDVVFQSTAVMQSGSNPMHLHGHDMFVLAQGFGNYDAARDVARYNLVDPPVKNTVVVPGLGWAAVRFVADNPGVWYMHCHFEFHMSMGMIAVFIVEDGSSVDISLPPPPVDLPKCDAEESLAVVPDKFGVVQNS</sequence>
<dbReference type="Gene3D" id="2.60.40.420">
    <property type="entry name" value="Cupredoxins - blue copper proteins"/>
    <property type="match status" value="3"/>
</dbReference>
<evidence type="ECO:0000256" key="10">
    <source>
        <dbReference type="ARBA" id="ARBA00022737"/>
    </source>
</evidence>
<dbReference type="Proteomes" id="UP001341281">
    <property type="component" value="Chromosome 01"/>
</dbReference>
<comment type="subcellular location">
    <subcellularLocation>
        <location evidence="4">Secreted</location>
        <location evidence="4">Extracellular space</location>
        <location evidence="4">Apoplast</location>
    </subcellularLocation>
</comment>
<dbReference type="InterPro" id="IPR008972">
    <property type="entry name" value="Cupredoxin"/>
</dbReference>
<feature type="domain" description="Plastocyanin-like" evidence="16">
    <location>
        <begin position="4"/>
        <end position="109"/>
    </location>
</feature>
<keyword evidence="13" id="KW-0439">Lignin degradation</keyword>
<organism evidence="17 18">
    <name type="scientific">Paspalum notatum var. saurae</name>
    <dbReference type="NCBI Taxonomy" id="547442"/>
    <lineage>
        <taxon>Eukaryota</taxon>
        <taxon>Viridiplantae</taxon>
        <taxon>Streptophyta</taxon>
        <taxon>Embryophyta</taxon>
        <taxon>Tracheophyta</taxon>
        <taxon>Spermatophyta</taxon>
        <taxon>Magnoliopsida</taxon>
        <taxon>Liliopsida</taxon>
        <taxon>Poales</taxon>
        <taxon>Poaceae</taxon>
        <taxon>PACMAD clade</taxon>
        <taxon>Panicoideae</taxon>
        <taxon>Andropogonodae</taxon>
        <taxon>Paspaleae</taxon>
        <taxon>Paspalinae</taxon>
        <taxon>Paspalum</taxon>
    </lineage>
</organism>
<dbReference type="AlphaFoldDB" id="A0AAQ3SGP1"/>
<dbReference type="PANTHER" id="PTHR11709">
    <property type="entry name" value="MULTI-COPPER OXIDASE"/>
    <property type="match status" value="1"/>
</dbReference>
<comment type="function">
    <text evidence="3">Lignin degradation and detoxification of lignin-derived products.</text>
</comment>
<dbReference type="Pfam" id="PF00394">
    <property type="entry name" value="Cu-oxidase"/>
    <property type="match status" value="1"/>
</dbReference>
<protein>
    <recommendedName>
        <fullName evidence="6">laccase</fullName>
        <ecNumber evidence="6">1.10.3.2</ecNumber>
    </recommendedName>
</protein>
<dbReference type="InterPro" id="IPR045087">
    <property type="entry name" value="Cu-oxidase_fam"/>
</dbReference>
<evidence type="ECO:0000256" key="11">
    <source>
        <dbReference type="ARBA" id="ARBA00023002"/>
    </source>
</evidence>
<comment type="similarity">
    <text evidence="5">Belongs to the multicopper oxidase family.</text>
</comment>
<dbReference type="PANTHER" id="PTHR11709:SF512">
    <property type="entry name" value="LACCASE"/>
    <property type="match status" value="1"/>
</dbReference>
<evidence type="ECO:0000259" key="14">
    <source>
        <dbReference type="Pfam" id="PF00394"/>
    </source>
</evidence>
<comment type="cofactor">
    <cofactor evidence="2">
        <name>Cu cation</name>
        <dbReference type="ChEBI" id="CHEBI:23378"/>
    </cofactor>
</comment>
<evidence type="ECO:0000313" key="17">
    <source>
        <dbReference type="EMBL" id="WVZ50132.1"/>
    </source>
</evidence>
<evidence type="ECO:0000256" key="7">
    <source>
        <dbReference type="ARBA" id="ARBA00022523"/>
    </source>
</evidence>
<evidence type="ECO:0000256" key="12">
    <source>
        <dbReference type="ARBA" id="ARBA00023008"/>
    </source>
</evidence>
<name>A0AAQ3SGP1_PASNO</name>
<dbReference type="PROSITE" id="PS00080">
    <property type="entry name" value="MULTICOPPER_OXIDASE2"/>
    <property type="match status" value="1"/>
</dbReference>
<dbReference type="Pfam" id="PF07732">
    <property type="entry name" value="Cu-oxidase_3"/>
    <property type="match status" value="1"/>
</dbReference>
<feature type="domain" description="Plastocyanin-like" evidence="15">
    <location>
        <begin position="437"/>
        <end position="550"/>
    </location>
</feature>
<dbReference type="InterPro" id="IPR034289">
    <property type="entry name" value="CuRO_3_LCC"/>
</dbReference>
<keyword evidence="7" id="KW-0052">Apoplast</keyword>
<reference evidence="17 18" key="1">
    <citation type="submission" date="2024-02" db="EMBL/GenBank/DDBJ databases">
        <title>High-quality chromosome-scale genome assembly of Pensacola bahiagrass (Paspalum notatum Flugge var. saurae).</title>
        <authorList>
            <person name="Vega J.M."/>
            <person name="Podio M."/>
            <person name="Orjuela J."/>
            <person name="Siena L.A."/>
            <person name="Pessino S.C."/>
            <person name="Combes M.C."/>
            <person name="Mariac C."/>
            <person name="Albertini E."/>
            <person name="Pupilli F."/>
            <person name="Ortiz J.P.A."/>
            <person name="Leblanc O."/>
        </authorList>
    </citation>
    <scope>NUCLEOTIDE SEQUENCE [LARGE SCALE GENOMIC DNA]</scope>
    <source>
        <strain evidence="17">R1</strain>
        <tissue evidence="17">Leaf</tissue>
    </source>
</reference>
<keyword evidence="12" id="KW-0186">Copper</keyword>
<evidence type="ECO:0000256" key="6">
    <source>
        <dbReference type="ARBA" id="ARBA00012297"/>
    </source>
</evidence>
<dbReference type="CDD" id="cd13897">
    <property type="entry name" value="CuRO_3_LCC_plant"/>
    <property type="match status" value="1"/>
</dbReference>
<evidence type="ECO:0000259" key="16">
    <source>
        <dbReference type="Pfam" id="PF07732"/>
    </source>
</evidence>
<dbReference type="CDD" id="cd13875">
    <property type="entry name" value="CuRO_2_LCC_plant"/>
    <property type="match status" value="1"/>
</dbReference>
<evidence type="ECO:0000256" key="3">
    <source>
        <dbReference type="ARBA" id="ARBA00002075"/>
    </source>
</evidence>
<dbReference type="CDD" id="cd13849">
    <property type="entry name" value="CuRO_1_LCC_plant"/>
    <property type="match status" value="1"/>
</dbReference>
<dbReference type="GO" id="GO:0005507">
    <property type="term" value="F:copper ion binding"/>
    <property type="evidence" value="ECO:0007669"/>
    <property type="project" value="InterPro"/>
</dbReference>
<dbReference type="GO" id="GO:0048046">
    <property type="term" value="C:apoplast"/>
    <property type="evidence" value="ECO:0007669"/>
    <property type="project" value="UniProtKB-SubCell"/>
</dbReference>
<evidence type="ECO:0000313" key="18">
    <source>
        <dbReference type="Proteomes" id="UP001341281"/>
    </source>
</evidence>
<dbReference type="EC" id="1.10.3.2" evidence="6"/>
<evidence type="ECO:0000259" key="15">
    <source>
        <dbReference type="Pfam" id="PF07731"/>
    </source>
</evidence>
<dbReference type="InterPro" id="IPR002355">
    <property type="entry name" value="Cu_oxidase_Cu_BS"/>
</dbReference>
<dbReference type="EMBL" id="CP144745">
    <property type="protein sequence ID" value="WVZ50132.1"/>
    <property type="molecule type" value="Genomic_DNA"/>
</dbReference>
<accession>A0AAQ3SGP1</accession>
<dbReference type="GO" id="GO:0046274">
    <property type="term" value="P:lignin catabolic process"/>
    <property type="evidence" value="ECO:0007669"/>
    <property type="project" value="UniProtKB-KW"/>
</dbReference>
<keyword evidence="9" id="KW-0479">Metal-binding</keyword>
<feature type="domain" description="Plastocyanin-like" evidence="14">
    <location>
        <begin position="130"/>
        <end position="265"/>
    </location>
</feature>
<dbReference type="InterPro" id="IPR011707">
    <property type="entry name" value="Cu-oxidase-like_N"/>
</dbReference>
<evidence type="ECO:0000256" key="1">
    <source>
        <dbReference type="ARBA" id="ARBA00000349"/>
    </source>
</evidence>
<dbReference type="GO" id="GO:0052716">
    <property type="term" value="F:hydroquinone:oxygen oxidoreductase activity"/>
    <property type="evidence" value="ECO:0007669"/>
    <property type="project" value="UniProtKB-EC"/>
</dbReference>
<dbReference type="InterPro" id="IPR034285">
    <property type="entry name" value="CuRO_2_LCC"/>
</dbReference>